<dbReference type="Pfam" id="PF13480">
    <property type="entry name" value="Acetyltransf_6"/>
    <property type="match status" value="1"/>
</dbReference>
<keyword evidence="9" id="KW-1185">Reference proteome</keyword>
<dbReference type="EMBL" id="BAOS01000045">
    <property type="protein sequence ID" value="GAX62949.1"/>
    <property type="molecule type" value="Genomic_DNA"/>
</dbReference>
<dbReference type="Gene3D" id="3.40.630.30">
    <property type="match status" value="1"/>
</dbReference>
<dbReference type="GO" id="GO:0009252">
    <property type="term" value="P:peptidoglycan biosynthetic process"/>
    <property type="evidence" value="ECO:0007669"/>
    <property type="project" value="UniProtKB-KW"/>
</dbReference>
<feature type="domain" description="BioF2-like acetyltransferase" evidence="7">
    <location>
        <begin position="89"/>
        <end position="219"/>
    </location>
</feature>
<name>A0A286U485_9BACT</name>
<dbReference type="Proteomes" id="UP000218542">
    <property type="component" value="Unassembled WGS sequence"/>
</dbReference>
<evidence type="ECO:0000313" key="9">
    <source>
        <dbReference type="Proteomes" id="UP000218542"/>
    </source>
</evidence>
<comment type="similarity">
    <text evidence="1">Belongs to the FemABX family.</text>
</comment>
<dbReference type="GO" id="GO:0016755">
    <property type="term" value="F:aminoacyltransferase activity"/>
    <property type="evidence" value="ECO:0007669"/>
    <property type="project" value="InterPro"/>
</dbReference>
<dbReference type="InterPro" id="IPR038740">
    <property type="entry name" value="BioF2-like_GNAT_dom"/>
</dbReference>
<evidence type="ECO:0000259" key="7">
    <source>
        <dbReference type="Pfam" id="PF13480"/>
    </source>
</evidence>
<evidence type="ECO:0000256" key="2">
    <source>
        <dbReference type="ARBA" id="ARBA00022679"/>
    </source>
</evidence>
<evidence type="ECO:0000256" key="3">
    <source>
        <dbReference type="ARBA" id="ARBA00022960"/>
    </source>
</evidence>
<dbReference type="PANTHER" id="PTHR36174">
    <property type="entry name" value="LIPID II:GLYCINE GLYCYLTRANSFERASE"/>
    <property type="match status" value="1"/>
</dbReference>
<dbReference type="OrthoDB" id="9773932at2"/>
<dbReference type="InterPro" id="IPR003447">
    <property type="entry name" value="FEMABX"/>
</dbReference>
<evidence type="ECO:0000256" key="6">
    <source>
        <dbReference type="ARBA" id="ARBA00023316"/>
    </source>
</evidence>
<evidence type="ECO:0000256" key="4">
    <source>
        <dbReference type="ARBA" id="ARBA00022984"/>
    </source>
</evidence>
<dbReference type="PROSITE" id="PS51191">
    <property type="entry name" value="FEMABX"/>
    <property type="match status" value="1"/>
</dbReference>
<keyword evidence="3" id="KW-0133">Cell shape</keyword>
<comment type="caution">
    <text evidence="8">The sequence shown here is derived from an EMBL/GenBank/DDBJ whole genome shotgun (WGS) entry which is preliminary data.</text>
</comment>
<evidence type="ECO:0000313" key="8">
    <source>
        <dbReference type="EMBL" id="GAX62949.1"/>
    </source>
</evidence>
<gene>
    <name evidence="8" type="ORF">SCALIN_C45_0107</name>
</gene>
<keyword evidence="4" id="KW-0573">Peptidoglycan synthesis</keyword>
<keyword evidence="2" id="KW-0808">Transferase</keyword>
<dbReference type="GO" id="GO:0008360">
    <property type="term" value="P:regulation of cell shape"/>
    <property type="evidence" value="ECO:0007669"/>
    <property type="project" value="UniProtKB-KW"/>
</dbReference>
<protein>
    <recommendedName>
        <fullName evidence="7">BioF2-like acetyltransferase domain-containing protein</fullName>
    </recommendedName>
</protein>
<dbReference type="SUPFAM" id="SSF55729">
    <property type="entry name" value="Acyl-CoA N-acyltransferases (Nat)"/>
    <property type="match status" value="1"/>
</dbReference>
<dbReference type="InterPro" id="IPR016181">
    <property type="entry name" value="Acyl_CoA_acyltransferase"/>
</dbReference>
<keyword evidence="5" id="KW-0012">Acyltransferase</keyword>
<dbReference type="GO" id="GO:0071555">
    <property type="term" value="P:cell wall organization"/>
    <property type="evidence" value="ECO:0007669"/>
    <property type="project" value="UniProtKB-KW"/>
</dbReference>
<evidence type="ECO:0000256" key="1">
    <source>
        <dbReference type="ARBA" id="ARBA00009943"/>
    </source>
</evidence>
<dbReference type="PANTHER" id="PTHR36174:SF1">
    <property type="entry name" value="LIPID II:GLYCINE GLYCYLTRANSFERASE"/>
    <property type="match status" value="1"/>
</dbReference>
<proteinExistence type="inferred from homology"/>
<dbReference type="AlphaFoldDB" id="A0A286U485"/>
<accession>A0A286U485</accession>
<sequence length="290" mass="33330">MKIPFRKGSLISLPFCDTAGPLFDSEEIENIFISETLSLCRKIDVEKIEIRSPISETGFKIGSFPTETISHKVRMFLDLPDSSEKLLKSFKSKLRSQINKPVKEGLRFEWGSINKLNDFYQVFSVNMKELGSPVHSWMWFSSILEFYEDKVRMGLVYKGSQPVACGIVLLVNDTVTIPWASTLRKYNYLSPNMMLYWNFLAFASDGGYAYFDFGRSSPGESTYRFKAQWGGQPEALYWHNISIKKKKVSKVNTTPEKLNANREIATYLWRKLPLCVANSLGSRIRKYISL</sequence>
<keyword evidence="6" id="KW-0961">Cell wall biogenesis/degradation</keyword>
<evidence type="ECO:0000256" key="5">
    <source>
        <dbReference type="ARBA" id="ARBA00023315"/>
    </source>
</evidence>
<reference evidence="9" key="1">
    <citation type="journal article" date="2017" name="Environ. Microbiol. Rep.">
        <title>Genetic Diversity of Marine Anaerobic Ammonium-Oxidizing Bacteria as Revealed by Genomic and Proteomic Analyses of 'Candidatus Scalindua japonica'.</title>
        <authorList>
            <person name="Oshiki M."/>
            <person name="Mizuto K."/>
            <person name="Kimura Z."/>
            <person name="Kindaichi T."/>
            <person name="Satoh H."/>
            <person name="Okabe S."/>
        </authorList>
    </citation>
    <scope>NUCLEOTIDE SEQUENCE [LARGE SCALE GENOMIC DNA]</scope>
    <source>
        <strain evidence="9">husup-a2</strain>
    </source>
</reference>
<organism evidence="8 9">
    <name type="scientific">Candidatus Scalindua japonica</name>
    <dbReference type="NCBI Taxonomy" id="1284222"/>
    <lineage>
        <taxon>Bacteria</taxon>
        <taxon>Pseudomonadati</taxon>
        <taxon>Planctomycetota</taxon>
        <taxon>Candidatus Brocadiia</taxon>
        <taxon>Candidatus Brocadiales</taxon>
        <taxon>Candidatus Scalinduaceae</taxon>
        <taxon>Candidatus Scalindua</taxon>
    </lineage>
</organism>
<dbReference type="InterPro" id="IPR050644">
    <property type="entry name" value="PG_Glycine_Bridge_Synth"/>
</dbReference>